<sequence>MPFNDLERKRIQNALDNFLAKRRPPPHIRKELDIAYTLTGQSVELLEIRPQWDDPAIIHRRPFAKATYVKVQDCWKVSWMRASLKWQGYEPTPAVPSIDEFLAVVDQDQYGCFWG</sequence>
<reference evidence="1" key="1">
    <citation type="submission" date="2020-10" db="EMBL/GenBank/DDBJ databases">
        <title>Connecting structure to function with the recovery of over 1000 high-quality activated sludge metagenome-assembled genomes encoding full-length rRNA genes using long-read sequencing.</title>
        <authorList>
            <person name="Singleton C.M."/>
            <person name="Petriglieri F."/>
            <person name="Kristensen J.M."/>
            <person name="Kirkegaard R.H."/>
            <person name="Michaelsen T.Y."/>
            <person name="Andersen M.H."/>
            <person name="Karst S.M."/>
            <person name="Dueholm M.S."/>
            <person name="Nielsen P.H."/>
            <person name="Albertsen M."/>
        </authorList>
    </citation>
    <scope>NUCLEOTIDE SEQUENCE</scope>
    <source>
        <strain evidence="1">OdNE_18-Q3-R46-58_BAT3C.305</strain>
    </source>
</reference>
<dbReference type="Pfam" id="PF11225">
    <property type="entry name" value="DUF3024"/>
    <property type="match status" value="1"/>
</dbReference>
<dbReference type="Proteomes" id="UP000808146">
    <property type="component" value="Unassembled WGS sequence"/>
</dbReference>
<protein>
    <submittedName>
        <fullName evidence="1">DUF3024 domain-containing protein</fullName>
    </submittedName>
</protein>
<accession>A0A9D7QLN2</accession>
<dbReference type="InterPro" id="IPR021388">
    <property type="entry name" value="DUF3024"/>
</dbReference>
<evidence type="ECO:0000313" key="1">
    <source>
        <dbReference type="EMBL" id="MBK8890883.1"/>
    </source>
</evidence>
<dbReference type="EMBL" id="JADKBR010000015">
    <property type="protein sequence ID" value="MBK8890883.1"/>
    <property type="molecule type" value="Genomic_DNA"/>
</dbReference>
<dbReference type="AlphaFoldDB" id="A0A9D7QLN2"/>
<name>A0A9D7QLN2_9RHOO</name>
<comment type="caution">
    <text evidence="1">The sequence shown here is derived from an EMBL/GenBank/DDBJ whole genome shotgun (WGS) entry which is preliminary data.</text>
</comment>
<organism evidence="1 2">
    <name type="scientific">Candidatus Dechloromonas phosphorivorans</name>
    <dbReference type="NCBI Taxonomy" id="2899244"/>
    <lineage>
        <taxon>Bacteria</taxon>
        <taxon>Pseudomonadati</taxon>
        <taxon>Pseudomonadota</taxon>
        <taxon>Betaproteobacteria</taxon>
        <taxon>Rhodocyclales</taxon>
        <taxon>Azonexaceae</taxon>
        <taxon>Dechloromonas</taxon>
    </lineage>
</organism>
<proteinExistence type="predicted"/>
<evidence type="ECO:0000313" key="2">
    <source>
        <dbReference type="Proteomes" id="UP000808146"/>
    </source>
</evidence>
<gene>
    <name evidence="1" type="ORF">IPN75_11115</name>
</gene>